<organism evidence="1 2">
    <name type="scientific">Tepidibacter hydrothermalis</name>
    <dbReference type="NCBI Taxonomy" id="3036126"/>
    <lineage>
        <taxon>Bacteria</taxon>
        <taxon>Bacillati</taxon>
        <taxon>Bacillota</taxon>
        <taxon>Clostridia</taxon>
        <taxon>Peptostreptococcales</taxon>
        <taxon>Peptostreptococcaceae</taxon>
        <taxon>Tepidibacter</taxon>
    </lineage>
</organism>
<accession>A0ABY8E721</accession>
<proteinExistence type="predicted"/>
<evidence type="ECO:0000313" key="2">
    <source>
        <dbReference type="Proteomes" id="UP001222800"/>
    </source>
</evidence>
<gene>
    <name evidence="1" type="ORF">P4S50_09790</name>
</gene>
<evidence type="ECO:0000313" key="1">
    <source>
        <dbReference type="EMBL" id="WFD08693.1"/>
    </source>
</evidence>
<dbReference type="EMBL" id="CP120733">
    <property type="protein sequence ID" value="WFD08693.1"/>
    <property type="molecule type" value="Genomic_DNA"/>
</dbReference>
<dbReference type="Proteomes" id="UP001222800">
    <property type="component" value="Chromosome"/>
</dbReference>
<reference evidence="1 2" key="1">
    <citation type="submission" date="2023-03" db="EMBL/GenBank/DDBJ databases">
        <title>Complete genome sequence of Tepidibacter sp. SWIR-1, isolated from a deep-sea hydrothermal vent.</title>
        <authorList>
            <person name="Li X."/>
        </authorList>
    </citation>
    <scope>NUCLEOTIDE SEQUENCE [LARGE SCALE GENOMIC DNA]</scope>
    <source>
        <strain evidence="1 2">SWIR-1</strain>
    </source>
</reference>
<keyword evidence="2" id="KW-1185">Reference proteome</keyword>
<protein>
    <submittedName>
        <fullName evidence="1">Uncharacterized protein</fullName>
    </submittedName>
</protein>
<dbReference type="RefSeq" id="WP_277730602.1">
    <property type="nucleotide sequence ID" value="NZ_CP120733.1"/>
</dbReference>
<sequence length="43" mass="5256">MTDKEIEFKLKKFKKKVLSLVEQKNMFSIMNNTNMDTKNYRIQ</sequence>
<name>A0ABY8E721_9FIRM</name>